<dbReference type="EMBL" id="WHVB01000017">
    <property type="protein sequence ID" value="KAF8474450.1"/>
    <property type="molecule type" value="Genomic_DNA"/>
</dbReference>
<keyword evidence="2" id="KW-1133">Transmembrane helix</keyword>
<evidence type="ECO:0000256" key="2">
    <source>
        <dbReference type="SAM" id="Phobius"/>
    </source>
</evidence>
<feature type="transmembrane region" description="Helical" evidence="2">
    <location>
        <begin position="109"/>
        <end position="132"/>
    </location>
</feature>
<reference evidence="3" key="2">
    <citation type="journal article" date="2020" name="Nat. Commun.">
        <title>Large-scale genome sequencing of mycorrhizal fungi provides insights into the early evolution of symbiotic traits.</title>
        <authorList>
            <person name="Miyauchi S."/>
            <person name="Kiss E."/>
            <person name="Kuo A."/>
            <person name="Drula E."/>
            <person name="Kohler A."/>
            <person name="Sanchez-Garcia M."/>
            <person name="Morin E."/>
            <person name="Andreopoulos B."/>
            <person name="Barry K.W."/>
            <person name="Bonito G."/>
            <person name="Buee M."/>
            <person name="Carver A."/>
            <person name="Chen C."/>
            <person name="Cichocki N."/>
            <person name="Clum A."/>
            <person name="Culley D."/>
            <person name="Crous P.W."/>
            <person name="Fauchery L."/>
            <person name="Girlanda M."/>
            <person name="Hayes R.D."/>
            <person name="Keri Z."/>
            <person name="LaButti K."/>
            <person name="Lipzen A."/>
            <person name="Lombard V."/>
            <person name="Magnuson J."/>
            <person name="Maillard F."/>
            <person name="Murat C."/>
            <person name="Nolan M."/>
            <person name="Ohm R.A."/>
            <person name="Pangilinan J."/>
            <person name="Pereira M.F."/>
            <person name="Perotto S."/>
            <person name="Peter M."/>
            <person name="Pfister S."/>
            <person name="Riley R."/>
            <person name="Sitrit Y."/>
            <person name="Stielow J.B."/>
            <person name="Szollosi G."/>
            <person name="Zifcakova L."/>
            <person name="Stursova M."/>
            <person name="Spatafora J.W."/>
            <person name="Tedersoo L."/>
            <person name="Vaario L.M."/>
            <person name="Yamada A."/>
            <person name="Yan M."/>
            <person name="Wang P."/>
            <person name="Xu J."/>
            <person name="Bruns T."/>
            <person name="Baldrian P."/>
            <person name="Vilgalys R."/>
            <person name="Dunand C."/>
            <person name="Henrissat B."/>
            <person name="Grigoriev I.V."/>
            <person name="Hibbett D."/>
            <person name="Nagy L.G."/>
            <person name="Martin F.M."/>
        </authorList>
    </citation>
    <scope>NUCLEOTIDE SEQUENCE</scope>
    <source>
        <strain evidence="3">Prilba</strain>
    </source>
</reference>
<feature type="compositionally biased region" description="Polar residues" evidence="1">
    <location>
        <begin position="74"/>
        <end position="85"/>
    </location>
</feature>
<evidence type="ECO:0000256" key="1">
    <source>
        <dbReference type="SAM" id="MobiDB-lite"/>
    </source>
</evidence>
<protein>
    <submittedName>
        <fullName evidence="3">Uncharacterized protein</fullName>
    </submittedName>
</protein>
<comment type="caution">
    <text evidence="3">The sequence shown here is derived from an EMBL/GenBank/DDBJ whole genome shotgun (WGS) entry which is preliminary data.</text>
</comment>
<organism evidence="3 4">
    <name type="scientific">Russula ochroleuca</name>
    <dbReference type="NCBI Taxonomy" id="152965"/>
    <lineage>
        <taxon>Eukaryota</taxon>
        <taxon>Fungi</taxon>
        <taxon>Dikarya</taxon>
        <taxon>Basidiomycota</taxon>
        <taxon>Agaricomycotina</taxon>
        <taxon>Agaricomycetes</taxon>
        <taxon>Russulales</taxon>
        <taxon>Russulaceae</taxon>
        <taxon>Russula</taxon>
    </lineage>
</organism>
<dbReference type="OrthoDB" id="3268688at2759"/>
<proteinExistence type="predicted"/>
<accession>A0A9P5K244</accession>
<keyword evidence="2" id="KW-0472">Membrane</keyword>
<evidence type="ECO:0000313" key="4">
    <source>
        <dbReference type="Proteomes" id="UP000759537"/>
    </source>
</evidence>
<dbReference type="AlphaFoldDB" id="A0A9P5K244"/>
<feature type="compositionally biased region" description="Basic and acidic residues" evidence="1">
    <location>
        <begin position="259"/>
        <end position="283"/>
    </location>
</feature>
<feature type="compositionally biased region" description="Low complexity" evidence="1">
    <location>
        <begin position="89"/>
        <end position="98"/>
    </location>
</feature>
<evidence type="ECO:0000313" key="3">
    <source>
        <dbReference type="EMBL" id="KAF8474450.1"/>
    </source>
</evidence>
<feature type="region of interest" description="Disordered" evidence="1">
    <location>
        <begin position="226"/>
        <end position="283"/>
    </location>
</feature>
<sequence>MVGSTSPPRSFAHSVADAGVAPGGDLKAGIVMHVDGGALAPPPRRRGISWTSRAPAVRARHSGLMAAHSVPAGDNNNPYNQSTDNLGGPPALSPSSTAAASRAPASVPVLAITCGAVGGVVALAIILALVYVRRVRQRVKNMKRLTNVLGPELAPMSPSQLSQLTIDSPRVKFDGMRIVVPPRMASDLTNHLPPLSASLVSSPTSIGHPSIPLSPVRRSTVILGLPPAARRSTIQSSDPRSPTRSSHATVPWPLPTSRSRSDPQHYHDERSTSSDTSDSHTHN</sequence>
<name>A0A9P5K244_9AGAM</name>
<feature type="compositionally biased region" description="Polar residues" evidence="1">
    <location>
        <begin position="232"/>
        <end position="248"/>
    </location>
</feature>
<dbReference type="Proteomes" id="UP000759537">
    <property type="component" value="Unassembled WGS sequence"/>
</dbReference>
<feature type="region of interest" description="Disordered" evidence="1">
    <location>
        <begin position="69"/>
        <end position="98"/>
    </location>
</feature>
<keyword evidence="2" id="KW-0812">Transmembrane</keyword>
<gene>
    <name evidence="3" type="ORF">DFH94DRAFT_131619</name>
</gene>
<keyword evidence="4" id="KW-1185">Reference proteome</keyword>
<reference evidence="3" key="1">
    <citation type="submission" date="2019-10" db="EMBL/GenBank/DDBJ databases">
        <authorList>
            <consortium name="DOE Joint Genome Institute"/>
            <person name="Kuo A."/>
            <person name="Miyauchi S."/>
            <person name="Kiss E."/>
            <person name="Drula E."/>
            <person name="Kohler A."/>
            <person name="Sanchez-Garcia M."/>
            <person name="Andreopoulos B."/>
            <person name="Barry K.W."/>
            <person name="Bonito G."/>
            <person name="Buee M."/>
            <person name="Carver A."/>
            <person name="Chen C."/>
            <person name="Cichocki N."/>
            <person name="Clum A."/>
            <person name="Culley D."/>
            <person name="Crous P.W."/>
            <person name="Fauchery L."/>
            <person name="Girlanda M."/>
            <person name="Hayes R."/>
            <person name="Keri Z."/>
            <person name="LaButti K."/>
            <person name="Lipzen A."/>
            <person name="Lombard V."/>
            <person name="Magnuson J."/>
            <person name="Maillard F."/>
            <person name="Morin E."/>
            <person name="Murat C."/>
            <person name="Nolan M."/>
            <person name="Ohm R."/>
            <person name="Pangilinan J."/>
            <person name="Pereira M."/>
            <person name="Perotto S."/>
            <person name="Peter M."/>
            <person name="Riley R."/>
            <person name="Sitrit Y."/>
            <person name="Stielow B."/>
            <person name="Szollosi G."/>
            <person name="Zifcakova L."/>
            <person name="Stursova M."/>
            <person name="Spatafora J.W."/>
            <person name="Tedersoo L."/>
            <person name="Vaario L.-M."/>
            <person name="Yamada A."/>
            <person name="Yan M."/>
            <person name="Wang P."/>
            <person name="Xu J."/>
            <person name="Bruns T."/>
            <person name="Baldrian P."/>
            <person name="Vilgalys R."/>
            <person name="Henrissat B."/>
            <person name="Grigoriev I.V."/>
            <person name="Hibbett D."/>
            <person name="Nagy L.G."/>
            <person name="Martin F.M."/>
        </authorList>
    </citation>
    <scope>NUCLEOTIDE SEQUENCE</scope>
    <source>
        <strain evidence="3">Prilba</strain>
    </source>
</reference>